<organism evidence="2">
    <name type="scientific">Spodoptera frugiperda</name>
    <name type="common">Fall armyworm</name>
    <dbReference type="NCBI Taxonomy" id="7108"/>
    <lineage>
        <taxon>Eukaryota</taxon>
        <taxon>Metazoa</taxon>
        <taxon>Ecdysozoa</taxon>
        <taxon>Arthropoda</taxon>
        <taxon>Hexapoda</taxon>
        <taxon>Insecta</taxon>
        <taxon>Pterygota</taxon>
        <taxon>Neoptera</taxon>
        <taxon>Endopterygota</taxon>
        <taxon>Lepidoptera</taxon>
        <taxon>Glossata</taxon>
        <taxon>Ditrysia</taxon>
        <taxon>Noctuoidea</taxon>
        <taxon>Noctuidae</taxon>
        <taxon>Amphipyrinae</taxon>
        <taxon>Spodoptera</taxon>
    </lineage>
</organism>
<reference evidence="2" key="1">
    <citation type="submission" date="2016-07" db="EMBL/GenBank/DDBJ databases">
        <authorList>
            <person name="Bretaudeau A."/>
        </authorList>
    </citation>
    <scope>NUCLEOTIDE SEQUENCE</scope>
    <source>
        <strain evidence="2">Rice</strain>
        <tissue evidence="2">Whole body</tissue>
    </source>
</reference>
<accession>A0A2H1VII1</accession>
<evidence type="ECO:0000313" key="2">
    <source>
        <dbReference type="EMBL" id="SOQ40650.1"/>
    </source>
</evidence>
<name>A0A2H1VII1_SPOFR</name>
<proteinExistence type="predicted"/>
<evidence type="ECO:0000256" key="1">
    <source>
        <dbReference type="SAM" id="MobiDB-lite"/>
    </source>
</evidence>
<protein>
    <submittedName>
        <fullName evidence="2">SFRICE_019240</fullName>
    </submittedName>
</protein>
<sequence>MFVNAPTTQEKILVWGNVIKKKKNLYSQDVKQRDVDSADDNDSEHRSNCSAASQLQSPTYEAYYRQSDMLPRDDVYACADRRPRRIHAFRKQPAKPETKL</sequence>
<feature type="region of interest" description="Disordered" evidence="1">
    <location>
        <begin position="28"/>
        <end position="54"/>
    </location>
</feature>
<gene>
    <name evidence="2" type="ORF">SFRICE_019240</name>
</gene>
<dbReference type="EMBL" id="ODYU01002759">
    <property type="protein sequence ID" value="SOQ40650.1"/>
    <property type="molecule type" value="Genomic_DNA"/>
</dbReference>
<dbReference type="AlphaFoldDB" id="A0A2H1VII1"/>